<dbReference type="InterPro" id="IPR038248">
    <property type="entry name" value="Dicer_dimer_sf"/>
</dbReference>
<dbReference type="Gene3D" id="3.40.50.300">
    <property type="entry name" value="P-loop containing nucleotide triphosphate hydrolases"/>
    <property type="match status" value="2"/>
</dbReference>
<accession>A0A9P4H6H2</accession>
<keyword evidence="6" id="KW-0547">Nucleotide-binding</keyword>
<dbReference type="SMART" id="SM00535">
    <property type="entry name" value="RIBOc"/>
    <property type="match status" value="2"/>
</dbReference>
<dbReference type="GO" id="GO:0004525">
    <property type="term" value="F:ribonuclease III activity"/>
    <property type="evidence" value="ECO:0007669"/>
    <property type="project" value="InterPro"/>
</dbReference>
<dbReference type="CDD" id="cd18802">
    <property type="entry name" value="SF2_C_dicer"/>
    <property type="match status" value="1"/>
</dbReference>
<name>A0A9P4H6H2_9PLEO</name>
<evidence type="ECO:0000256" key="5">
    <source>
        <dbReference type="ARBA" id="ARBA00022737"/>
    </source>
</evidence>
<dbReference type="OrthoDB" id="416741at2759"/>
<evidence type="ECO:0000313" key="21">
    <source>
        <dbReference type="Proteomes" id="UP000799777"/>
    </source>
</evidence>
<evidence type="ECO:0000259" key="19">
    <source>
        <dbReference type="PROSITE" id="PS51327"/>
    </source>
</evidence>
<organism evidence="20 21">
    <name type="scientific">Setomelanomma holmii</name>
    <dbReference type="NCBI Taxonomy" id="210430"/>
    <lineage>
        <taxon>Eukaryota</taxon>
        <taxon>Fungi</taxon>
        <taxon>Dikarya</taxon>
        <taxon>Ascomycota</taxon>
        <taxon>Pezizomycotina</taxon>
        <taxon>Dothideomycetes</taxon>
        <taxon>Pleosporomycetidae</taxon>
        <taxon>Pleosporales</taxon>
        <taxon>Pleosporineae</taxon>
        <taxon>Phaeosphaeriaceae</taxon>
        <taxon>Setomelanomma</taxon>
    </lineage>
</organism>
<protein>
    <submittedName>
        <fullName evidence="20">Dicer-like protein 2</fullName>
    </submittedName>
</protein>
<dbReference type="SUPFAM" id="SSF54768">
    <property type="entry name" value="dsRNA-binding domain-like"/>
    <property type="match status" value="1"/>
</dbReference>
<dbReference type="Pfam" id="PF03368">
    <property type="entry name" value="Dicer_dimer"/>
    <property type="match status" value="1"/>
</dbReference>
<evidence type="ECO:0000256" key="7">
    <source>
        <dbReference type="ARBA" id="ARBA00022801"/>
    </source>
</evidence>
<evidence type="ECO:0000259" key="16">
    <source>
        <dbReference type="PROSITE" id="PS50142"/>
    </source>
</evidence>
<dbReference type="InterPro" id="IPR001650">
    <property type="entry name" value="Helicase_C-like"/>
</dbReference>
<dbReference type="GO" id="GO:0030422">
    <property type="term" value="P:siRNA processing"/>
    <property type="evidence" value="ECO:0007669"/>
    <property type="project" value="TreeGrafter"/>
</dbReference>
<keyword evidence="4" id="KW-0479">Metal-binding</keyword>
<gene>
    <name evidence="20" type="ORF">EK21DRAFT_114766</name>
</gene>
<dbReference type="GO" id="GO:0005737">
    <property type="term" value="C:cytoplasm"/>
    <property type="evidence" value="ECO:0007669"/>
    <property type="project" value="TreeGrafter"/>
</dbReference>
<evidence type="ECO:0000259" key="18">
    <source>
        <dbReference type="PROSITE" id="PS51194"/>
    </source>
</evidence>
<evidence type="ECO:0000256" key="12">
    <source>
        <dbReference type="ARBA" id="ARBA00023118"/>
    </source>
</evidence>
<keyword evidence="10" id="KW-0460">Magnesium</keyword>
<keyword evidence="7" id="KW-0378">Hydrolase</keyword>
<evidence type="ECO:0000256" key="13">
    <source>
        <dbReference type="ARBA" id="ARBA00023211"/>
    </source>
</evidence>
<evidence type="ECO:0000256" key="10">
    <source>
        <dbReference type="ARBA" id="ARBA00022842"/>
    </source>
</evidence>
<feature type="domain" description="Helicase C-terminal" evidence="18">
    <location>
        <begin position="380"/>
        <end position="555"/>
    </location>
</feature>
<dbReference type="FunFam" id="3.40.50.300:FF:001669">
    <property type="entry name" value="Dicer-like protein 1"/>
    <property type="match status" value="1"/>
</dbReference>
<evidence type="ECO:0000256" key="8">
    <source>
        <dbReference type="ARBA" id="ARBA00022806"/>
    </source>
</evidence>
<comment type="similarity">
    <text evidence="15">Belongs to the helicase family. Dicer subfamily.</text>
</comment>
<dbReference type="GO" id="GO:0051607">
    <property type="term" value="P:defense response to virus"/>
    <property type="evidence" value="ECO:0007669"/>
    <property type="project" value="UniProtKB-KW"/>
</dbReference>
<dbReference type="CDD" id="cd00593">
    <property type="entry name" value="RIBOc"/>
    <property type="match status" value="2"/>
</dbReference>
<keyword evidence="8" id="KW-0347">Helicase</keyword>
<comment type="caution">
    <text evidence="20">The sequence shown here is derived from an EMBL/GenBank/DDBJ whole genome shotgun (WGS) entry which is preliminary data.</text>
</comment>
<dbReference type="PANTHER" id="PTHR14950:SF37">
    <property type="entry name" value="ENDORIBONUCLEASE DICER"/>
    <property type="match status" value="1"/>
</dbReference>
<dbReference type="PROSITE" id="PS00517">
    <property type="entry name" value="RNASE_3_1"/>
    <property type="match status" value="1"/>
</dbReference>
<dbReference type="PANTHER" id="PTHR14950">
    <property type="entry name" value="DICER-RELATED"/>
    <property type="match status" value="1"/>
</dbReference>
<dbReference type="GO" id="GO:0046872">
    <property type="term" value="F:metal ion binding"/>
    <property type="evidence" value="ECO:0007669"/>
    <property type="project" value="UniProtKB-KW"/>
</dbReference>
<dbReference type="GO" id="GO:0003723">
    <property type="term" value="F:RNA binding"/>
    <property type="evidence" value="ECO:0007669"/>
    <property type="project" value="UniProtKB-UniRule"/>
</dbReference>
<feature type="domain" description="Helicase ATP-binding" evidence="17">
    <location>
        <begin position="30"/>
        <end position="209"/>
    </location>
</feature>
<reference evidence="20" key="1">
    <citation type="journal article" date="2020" name="Stud. Mycol.">
        <title>101 Dothideomycetes genomes: a test case for predicting lifestyles and emergence of pathogens.</title>
        <authorList>
            <person name="Haridas S."/>
            <person name="Albert R."/>
            <person name="Binder M."/>
            <person name="Bloem J."/>
            <person name="Labutti K."/>
            <person name="Salamov A."/>
            <person name="Andreopoulos B."/>
            <person name="Baker S."/>
            <person name="Barry K."/>
            <person name="Bills G."/>
            <person name="Bluhm B."/>
            <person name="Cannon C."/>
            <person name="Castanera R."/>
            <person name="Culley D."/>
            <person name="Daum C."/>
            <person name="Ezra D."/>
            <person name="Gonzalez J."/>
            <person name="Henrissat B."/>
            <person name="Kuo A."/>
            <person name="Liang C."/>
            <person name="Lipzen A."/>
            <person name="Lutzoni F."/>
            <person name="Magnuson J."/>
            <person name="Mondo S."/>
            <person name="Nolan M."/>
            <person name="Ohm R."/>
            <person name="Pangilinan J."/>
            <person name="Park H.-J."/>
            <person name="Ramirez L."/>
            <person name="Alfaro M."/>
            <person name="Sun H."/>
            <person name="Tritt A."/>
            <person name="Yoshinaga Y."/>
            <person name="Zwiers L.-H."/>
            <person name="Turgeon B."/>
            <person name="Goodwin S."/>
            <person name="Spatafora J."/>
            <person name="Crous P."/>
            <person name="Grigoriev I."/>
        </authorList>
    </citation>
    <scope>NUCLEOTIDE SEQUENCE</scope>
    <source>
        <strain evidence="20">CBS 110217</strain>
    </source>
</reference>
<evidence type="ECO:0000256" key="1">
    <source>
        <dbReference type="ARBA" id="ARBA00001936"/>
    </source>
</evidence>
<evidence type="ECO:0000256" key="2">
    <source>
        <dbReference type="ARBA" id="ARBA00001946"/>
    </source>
</evidence>
<evidence type="ECO:0000256" key="4">
    <source>
        <dbReference type="ARBA" id="ARBA00022723"/>
    </source>
</evidence>
<comment type="cofactor">
    <cofactor evidence="1">
        <name>Mn(2+)</name>
        <dbReference type="ChEBI" id="CHEBI:29035"/>
    </cofactor>
</comment>
<evidence type="ECO:0000256" key="14">
    <source>
        <dbReference type="ARBA" id="ARBA00025403"/>
    </source>
</evidence>
<dbReference type="GO" id="GO:0005524">
    <property type="term" value="F:ATP binding"/>
    <property type="evidence" value="ECO:0007669"/>
    <property type="project" value="UniProtKB-KW"/>
</dbReference>
<evidence type="ECO:0000259" key="17">
    <source>
        <dbReference type="PROSITE" id="PS51192"/>
    </source>
</evidence>
<comment type="cofactor">
    <cofactor evidence="2">
        <name>Mg(2+)</name>
        <dbReference type="ChEBI" id="CHEBI:18420"/>
    </cofactor>
</comment>
<feature type="domain" description="RNase III" evidence="16">
    <location>
        <begin position="929"/>
        <end position="1053"/>
    </location>
</feature>
<dbReference type="InterPro" id="IPR000999">
    <property type="entry name" value="RNase_III_dom"/>
</dbReference>
<keyword evidence="3" id="KW-0930">Antiviral protein</keyword>
<keyword evidence="9" id="KW-0067">ATP-binding</keyword>
<dbReference type="CDD" id="cd18034">
    <property type="entry name" value="DEXHc_dicer"/>
    <property type="match status" value="1"/>
</dbReference>
<dbReference type="Gene3D" id="3.30.160.380">
    <property type="entry name" value="Dicer dimerisation domain"/>
    <property type="match status" value="1"/>
</dbReference>
<evidence type="ECO:0000256" key="3">
    <source>
        <dbReference type="ARBA" id="ARBA00022721"/>
    </source>
</evidence>
<dbReference type="FunFam" id="3.40.50.300:FF:002480">
    <property type="entry name" value="Dicer-like protein 2"/>
    <property type="match status" value="1"/>
</dbReference>
<dbReference type="PROSITE" id="PS51192">
    <property type="entry name" value="HELICASE_ATP_BIND_1"/>
    <property type="match status" value="1"/>
</dbReference>
<dbReference type="GO" id="GO:0004386">
    <property type="term" value="F:helicase activity"/>
    <property type="evidence" value="ECO:0007669"/>
    <property type="project" value="UniProtKB-KW"/>
</dbReference>
<dbReference type="PROSITE" id="PS50142">
    <property type="entry name" value="RNASE_3_2"/>
    <property type="match status" value="2"/>
</dbReference>
<evidence type="ECO:0000256" key="15">
    <source>
        <dbReference type="PROSITE-ProRule" id="PRU00657"/>
    </source>
</evidence>
<proteinExistence type="inferred from homology"/>
<dbReference type="SMART" id="SM00490">
    <property type="entry name" value="HELICc"/>
    <property type="match status" value="1"/>
</dbReference>
<dbReference type="Pfam" id="PF00271">
    <property type="entry name" value="Helicase_C"/>
    <property type="match status" value="1"/>
</dbReference>
<sequence>MPLAAEVGGLSVPDDAPAGQFRLRSYQAEMVEESLKANIICVMDTGSGKTHIAIERTRAELETCQPNKLVWFLAPTVPLCEQQYDVFKSNLPGYGIQILSGNDDVDHWTDQSIWDDVLHNIRIVLSTHQVLLDALTHAFVQMRHLGLIIFDEAHHCTLKHPAHRIMSDFYMPRVSRQETELPKILGLSASPVMKAKASSVDLQQIEQNLCATARTPKMHRTELLRYVHQPELLRIDYSAAPSTVANSKVLSALRHLFETYDLRRDPYHMDLVKQQQDGYDVSKQIAKVFLSGKTYCRDQLKSLVTKAEATLAELGLSPTEWYLMQCVMHFQRMVRASDSQLFNWSINEKQHLSDILSQLLSACDDAEQASSISLHHISPKVVKLVDVLVAEFEQSPEFTGLVFVEQRVWVAALAEILSIHPRTKDLFRIGTFVGTSQSSKRKANVATFAEPKNQQTTLDDFRAGKLNLILATSVLEEGIDISSCHLVVCFERPKNLKSFVQRRGRARKLESRYIIFTPDSGSGRPPESWQTLEDEMKAAYRDDMRQVELAEKQELQDEDGERFFEVPSTGALLTLHNATQHLYHFCAILSSGPFIDTRPEFDFTRSERGGITAVVTLPILVDPSVRVAPSAETWLAERMARKDAAFEAYKALFNAGLVNENLLPATQEADDALSELHIPDHTPAMVQPELYHRVMLDIQAIDEGTTYVLVLLPTSVPPIPDITLYWNRTKHLTVTSSYLSTMQLDEAELTKLRSITYKILYSVFQGRMEVDRDDFPHLLCPCDSLGHPLSSFDVSDWQQGLSAATDLITRGTHDLSHWGLISQHGDARKYIAQAIAMLDTQPILQVVRFPKRRDFLHPLVTNADGKDAYTKIEELLASDCVVDAVPTPYTLLALLFPSILHKIELGIITDTLRTTILGPVEFEAPHVPFLIKALTSSATDEQDNYQRLEFLGDCILKYIATIHLMANNLVQPESFLTSKKGKIVSNGFLARATMAAGLDRFIITKRFTGAKWSPRYINDLILDTNSEKTTDRSSKLLADVVESLIGVSYVIGGFDKAFRCIETLLPLEKWTSIPSAVVLLHEASPKGTFTAGIEVLENLIGYAFGQKGILLEALTHPSYKGPHVHCSYERLEFLGDAVLDYIVSKRLYAHESILPHQKMHAIRTATVNASFLAFHMFETTVAEEMTNKTTKQRESESRALWQFLRSGEPALINSRDLAIQQHQFARVQISAALEGDARYPWHVLALTTPPKFLSDIVESVIGAIYIDSHGDINACDVFVQRLGILGRLERILRDEVDCLHPKERLGHLAVEKDVRYVCTKDAEDVNDRSGGTYSCQVQVGGANVGQVVRGLNKLNAETIAAWRAVEILEGQYGAALGDASEDDEFFDADDGGGVMLEDM</sequence>
<dbReference type="InterPro" id="IPR014001">
    <property type="entry name" value="Helicase_ATP-bd"/>
</dbReference>
<keyword evidence="5" id="KW-0677">Repeat</keyword>
<dbReference type="Pfam" id="PF00270">
    <property type="entry name" value="DEAD"/>
    <property type="match status" value="1"/>
</dbReference>
<dbReference type="Proteomes" id="UP000799777">
    <property type="component" value="Unassembled WGS sequence"/>
</dbReference>
<dbReference type="EMBL" id="ML978225">
    <property type="protein sequence ID" value="KAF2027546.1"/>
    <property type="molecule type" value="Genomic_DNA"/>
</dbReference>
<dbReference type="InterPro" id="IPR036389">
    <property type="entry name" value="RNase_III_sf"/>
</dbReference>
<dbReference type="PROSITE" id="PS51327">
    <property type="entry name" value="DICER_DSRBF"/>
    <property type="match status" value="1"/>
</dbReference>
<keyword evidence="12" id="KW-0051">Antiviral defense</keyword>
<dbReference type="SMART" id="SM00487">
    <property type="entry name" value="DEXDc"/>
    <property type="match status" value="1"/>
</dbReference>
<dbReference type="FunFam" id="1.10.1520.10:FF:000032">
    <property type="entry name" value="Dicer-like protein 2"/>
    <property type="match status" value="1"/>
</dbReference>
<dbReference type="GO" id="GO:0005634">
    <property type="term" value="C:nucleus"/>
    <property type="evidence" value="ECO:0007669"/>
    <property type="project" value="TreeGrafter"/>
</dbReference>
<dbReference type="PROSITE" id="PS51194">
    <property type="entry name" value="HELICASE_CTER"/>
    <property type="match status" value="1"/>
</dbReference>
<dbReference type="GO" id="GO:0050688">
    <property type="term" value="P:regulation of defense response to virus"/>
    <property type="evidence" value="ECO:0007669"/>
    <property type="project" value="UniProtKB-KW"/>
</dbReference>
<keyword evidence="13" id="KW-0464">Manganese</keyword>
<dbReference type="SUPFAM" id="SSF69065">
    <property type="entry name" value="RNase III domain-like"/>
    <property type="match status" value="2"/>
</dbReference>
<feature type="domain" description="RNase III" evidence="16">
    <location>
        <begin position="1093"/>
        <end position="1269"/>
    </location>
</feature>
<evidence type="ECO:0000313" key="20">
    <source>
        <dbReference type="EMBL" id="KAF2027546.1"/>
    </source>
</evidence>
<evidence type="ECO:0000256" key="6">
    <source>
        <dbReference type="ARBA" id="ARBA00022741"/>
    </source>
</evidence>
<dbReference type="Gene3D" id="1.10.1520.10">
    <property type="entry name" value="Ribonuclease III domain"/>
    <property type="match status" value="2"/>
</dbReference>
<evidence type="ECO:0000256" key="11">
    <source>
        <dbReference type="ARBA" id="ARBA00022884"/>
    </source>
</evidence>
<dbReference type="InterPro" id="IPR027417">
    <property type="entry name" value="P-loop_NTPase"/>
</dbReference>
<dbReference type="InterPro" id="IPR011545">
    <property type="entry name" value="DEAD/DEAH_box_helicase_dom"/>
</dbReference>
<evidence type="ECO:0000256" key="9">
    <source>
        <dbReference type="ARBA" id="ARBA00022840"/>
    </source>
</evidence>
<dbReference type="Pfam" id="PF00636">
    <property type="entry name" value="Ribonuclease_3"/>
    <property type="match status" value="2"/>
</dbReference>
<dbReference type="SUPFAM" id="SSF52540">
    <property type="entry name" value="P-loop containing nucleoside triphosphate hydrolases"/>
    <property type="match status" value="1"/>
</dbReference>
<comment type="function">
    <text evidence="14">Dicer-like endonuclease involved in cleaving double-stranded RNA in the RNA interference (RNAi) pathway. Produces 21 to 25 bp dsRNAs (siRNAs) which target the selective destruction of homologous RNAs leading to sequence-specific suppression of gene expression, called post-transcriptional gene silencing (PTGS). Part of a broad host defense response against viral infection and transposons.</text>
</comment>
<dbReference type="InterPro" id="IPR005034">
    <property type="entry name" value="Dicer_dimerisation"/>
</dbReference>
<feature type="domain" description="Dicer dsRNA-binding fold" evidence="19">
    <location>
        <begin position="578"/>
        <end position="672"/>
    </location>
</feature>
<keyword evidence="21" id="KW-1185">Reference proteome</keyword>
<keyword evidence="11 15" id="KW-0694">RNA-binding</keyword>